<feature type="domain" description="SAM-dependent MTase RsmB/NOP-type" evidence="6">
    <location>
        <begin position="116"/>
        <end position="392"/>
    </location>
</feature>
<feature type="binding site" evidence="5">
    <location>
        <position position="281"/>
    </location>
    <ligand>
        <name>S-adenosyl-L-methionine</name>
        <dbReference type="ChEBI" id="CHEBI:59789"/>
    </ligand>
</feature>
<dbReference type="PANTHER" id="PTHR22807:SF53">
    <property type="entry name" value="RIBOSOMAL RNA SMALL SUBUNIT METHYLTRANSFERASE B-RELATED"/>
    <property type="match status" value="1"/>
</dbReference>
<dbReference type="CDD" id="cd02440">
    <property type="entry name" value="AdoMet_MTases"/>
    <property type="match status" value="1"/>
</dbReference>
<keyword evidence="4 5" id="KW-0694">RNA-binding</keyword>
<comment type="caution">
    <text evidence="5">Lacks conserved residue(s) required for the propagation of feature annotation.</text>
</comment>
<dbReference type="EMBL" id="WTYR01000001">
    <property type="protein sequence ID" value="MXP09243.1"/>
    <property type="molecule type" value="Genomic_DNA"/>
</dbReference>
<dbReference type="InterPro" id="IPR023267">
    <property type="entry name" value="RCMT"/>
</dbReference>
<dbReference type="RefSeq" id="WP_160615919.1">
    <property type="nucleotide sequence ID" value="NZ_WTYR01000001.1"/>
</dbReference>
<evidence type="ECO:0000313" key="8">
    <source>
        <dbReference type="Proteomes" id="UP000429229"/>
    </source>
</evidence>
<dbReference type="InterPro" id="IPR029063">
    <property type="entry name" value="SAM-dependent_MTases_sf"/>
</dbReference>
<dbReference type="SUPFAM" id="SSF53335">
    <property type="entry name" value="S-adenosyl-L-methionine-dependent methyltransferases"/>
    <property type="match status" value="1"/>
</dbReference>
<dbReference type="OrthoDB" id="9810297at2"/>
<dbReference type="AlphaFoldDB" id="A0A6I4U2R7"/>
<proteinExistence type="inferred from homology"/>
<evidence type="ECO:0000256" key="1">
    <source>
        <dbReference type="ARBA" id="ARBA00022603"/>
    </source>
</evidence>
<evidence type="ECO:0000256" key="5">
    <source>
        <dbReference type="PROSITE-ProRule" id="PRU01023"/>
    </source>
</evidence>
<accession>A0A6I4U2R7</accession>
<dbReference type="Proteomes" id="UP000429229">
    <property type="component" value="Unassembled WGS sequence"/>
</dbReference>
<dbReference type="GO" id="GO:0001510">
    <property type="term" value="P:RNA methylation"/>
    <property type="evidence" value="ECO:0007669"/>
    <property type="project" value="InterPro"/>
</dbReference>
<dbReference type="Gene3D" id="3.40.50.150">
    <property type="entry name" value="Vaccinia Virus protein VP39"/>
    <property type="match status" value="1"/>
</dbReference>
<keyword evidence="1 5" id="KW-0489">Methyltransferase</keyword>
<dbReference type="GO" id="GO:0008173">
    <property type="term" value="F:RNA methyltransferase activity"/>
    <property type="evidence" value="ECO:0007669"/>
    <property type="project" value="InterPro"/>
</dbReference>
<keyword evidence="2 5" id="KW-0808">Transferase</keyword>
<feature type="binding site" evidence="5">
    <location>
        <position position="233"/>
    </location>
    <ligand>
        <name>S-adenosyl-L-methionine</name>
        <dbReference type="ChEBI" id="CHEBI:59789"/>
    </ligand>
</feature>
<name>A0A6I4U2R7_9SPHN</name>
<evidence type="ECO:0000256" key="2">
    <source>
        <dbReference type="ARBA" id="ARBA00022679"/>
    </source>
</evidence>
<comment type="similarity">
    <text evidence="5">Belongs to the class I-like SAM-binding methyltransferase superfamily. RsmB/NOP family.</text>
</comment>
<dbReference type="PROSITE" id="PS51686">
    <property type="entry name" value="SAM_MT_RSMB_NOP"/>
    <property type="match status" value="1"/>
</dbReference>
<organism evidence="7 8">
    <name type="scientific">Alteriqipengyuania halimionae</name>
    <dbReference type="NCBI Taxonomy" id="1926630"/>
    <lineage>
        <taxon>Bacteria</taxon>
        <taxon>Pseudomonadati</taxon>
        <taxon>Pseudomonadota</taxon>
        <taxon>Alphaproteobacteria</taxon>
        <taxon>Sphingomonadales</taxon>
        <taxon>Erythrobacteraceae</taxon>
        <taxon>Alteriqipengyuania</taxon>
    </lineage>
</organism>
<dbReference type="PRINTS" id="PR02008">
    <property type="entry name" value="RCMTFAMILY"/>
</dbReference>
<reference evidence="7 8" key="1">
    <citation type="submission" date="2019-12" db="EMBL/GenBank/DDBJ databases">
        <title>Genomic-based taxomic classification of the family Erythrobacteraceae.</title>
        <authorList>
            <person name="Xu L."/>
        </authorList>
    </citation>
    <scope>NUCLEOTIDE SEQUENCE [LARGE SCALE GENOMIC DNA]</scope>
    <source>
        <strain evidence="7 8">LMG 29519</strain>
    </source>
</reference>
<protein>
    <submittedName>
        <fullName evidence="7">RsmB/NOP family class I SAM-dependent RNA methyltransferase</fullName>
    </submittedName>
</protein>
<dbReference type="GO" id="GO:0003723">
    <property type="term" value="F:RNA binding"/>
    <property type="evidence" value="ECO:0007669"/>
    <property type="project" value="UniProtKB-UniRule"/>
</dbReference>
<comment type="caution">
    <text evidence="7">The sequence shown here is derived from an EMBL/GenBank/DDBJ whole genome shotgun (WGS) entry which is preliminary data.</text>
</comment>
<evidence type="ECO:0000259" key="6">
    <source>
        <dbReference type="PROSITE" id="PS51686"/>
    </source>
</evidence>
<dbReference type="InterPro" id="IPR001678">
    <property type="entry name" value="MeTrfase_RsmB-F_NOP2_dom"/>
</dbReference>
<sequence length="392" mass="41418">MTPAARVQSAIEILDAVIEGARTGAAPADRILAEWFRNHRFAGSKDRRALRDLVYDAIRACGPVPESGRAAMLRLVETGGVAAELFDGSQYGPAAIADGEKSAEGGFASEWLVAELAASGVNETAGAAMLNRAPLDLRVNTLKTTRDAVTLPVETEPTVAPNGLRLQAHAPVENWAEYRDGLVEIQDTGSQLACLSAGAAPGESVIDLCAGAGGKTLQLAARLGNEGAILACDVDRKRLSNLPPRVERAGVANVAARLLDPGKELDMLADVAGEADLVLVDAPCSGSGTWRRKPDTRWRLSPERIEAFAKTQDTLLDIAAALVRPGGRVHFVTCSLLDAEGKDRATAFLERHPDWSALPLALPAGEARGQGWRLTPHRDGTDGFFIAGFVSP</sequence>
<evidence type="ECO:0000256" key="4">
    <source>
        <dbReference type="ARBA" id="ARBA00022884"/>
    </source>
</evidence>
<evidence type="ECO:0000256" key="3">
    <source>
        <dbReference type="ARBA" id="ARBA00022691"/>
    </source>
</evidence>
<feature type="active site" description="Nucleophile" evidence="5">
    <location>
        <position position="334"/>
    </location>
</feature>
<keyword evidence="3 5" id="KW-0949">S-adenosyl-L-methionine</keyword>
<gene>
    <name evidence="7" type="ORF">GRI68_03520</name>
</gene>
<dbReference type="PANTHER" id="PTHR22807">
    <property type="entry name" value="NOP2 YEAST -RELATED NOL1/NOP2/FMU SUN DOMAIN-CONTAINING"/>
    <property type="match status" value="1"/>
</dbReference>
<evidence type="ECO:0000313" key="7">
    <source>
        <dbReference type="EMBL" id="MXP09243.1"/>
    </source>
</evidence>
<dbReference type="InterPro" id="IPR049560">
    <property type="entry name" value="MeTrfase_RsmB-F_NOP2_cat"/>
</dbReference>
<feature type="binding site" evidence="5">
    <location>
        <position position="260"/>
    </location>
    <ligand>
        <name>S-adenosyl-L-methionine</name>
        <dbReference type="ChEBI" id="CHEBI:59789"/>
    </ligand>
</feature>
<dbReference type="Pfam" id="PF01189">
    <property type="entry name" value="Methyltr_RsmB-F"/>
    <property type="match status" value="1"/>
</dbReference>
<keyword evidence="8" id="KW-1185">Reference proteome</keyword>